<gene>
    <name evidence="1" type="ORF">S03H2_39346</name>
</gene>
<name>X1H3N7_9ZZZZ</name>
<dbReference type="AlphaFoldDB" id="X1H3N7"/>
<comment type="caution">
    <text evidence="1">The sequence shown here is derived from an EMBL/GenBank/DDBJ whole genome shotgun (WGS) entry which is preliminary data.</text>
</comment>
<reference evidence="1" key="1">
    <citation type="journal article" date="2014" name="Front. Microbiol.">
        <title>High frequency of phylogenetically diverse reductive dehalogenase-homologous genes in deep subseafloor sedimentary metagenomes.</title>
        <authorList>
            <person name="Kawai M."/>
            <person name="Futagami T."/>
            <person name="Toyoda A."/>
            <person name="Takaki Y."/>
            <person name="Nishi S."/>
            <person name="Hori S."/>
            <person name="Arai W."/>
            <person name="Tsubouchi T."/>
            <person name="Morono Y."/>
            <person name="Uchiyama I."/>
            <person name="Ito T."/>
            <person name="Fujiyama A."/>
            <person name="Inagaki F."/>
            <person name="Takami H."/>
        </authorList>
    </citation>
    <scope>NUCLEOTIDE SEQUENCE</scope>
    <source>
        <strain evidence="1">Expedition CK06-06</strain>
    </source>
</reference>
<protein>
    <submittedName>
        <fullName evidence="1">Uncharacterized protein</fullName>
    </submittedName>
</protein>
<dbReference type="EMBL" id="BARU01024316">
    <property type="protein sequence ID" value="GAH48449.1"/>
    <property type="molecule type" value="Genomic_DNA"/>
</dbReference>
<organism evidence="1">
    <name type="scientific">marine sediment metagenome</name>
    <dbReference type="NCBI Taxonomy" id="412755"/>
    <lineage>
        <taxon>unclassified sequences</taxon>
        <taxon>metagenomes</taxon>
        <taxon>ecological metagenomes</taxon>
    </lineage>
</organism>
<proteinExistence type="predicted"/>
<sequence>MKEEKLEQLKVVFKITAKKVFDTGYDNMIRLKDTDEYFNKIADQLAYEVKIRIDNK</sequence>
<evidence type="ECO:0000313" key="1">
    <source>
        <dbReference type="EMBL" id="GAH48449.1"/>
    </source>
</evidence>
<accession>X1H3N7</accession>